<accession>A0A0G4LS69</accession>
<dbReference type="GO" id="GO:0007015">
    <property type="term" value="P:actin filament organization"/>
    <property type="evidence" value="ECO:0007669"/>
    <property type="project" value="TreeGrafter"/>
</dbReference>
<sequence>MDLTDYVRKHEDGFQKILLEQSTRPLHERCPIARASLAVTMILYDHFDVDRAEAEEHKSYQGLDVSAKNNDKLFRPLLLQWSRLHTAGLLAFFRLWKATGAAQADFDKVTELVRILVEQVVGRAARTRDVLEVEDDLAEHDCARLRELQMELLELSFEDAWGQHLYQ</sequence>
<dbReference type="Pfam" id="PF04727">
    <property type="entry name" value="ELMO_CED12"/>
    <property type="match status" value="1"/>
</dbReference>
<gene>
    <name evidence="2" type="ORF">BN1723_018176</name>
</gene>
<dbReference type="InterPro" id="IPR006816">
    <property type="entry name" value="ELMO_dom"/>
</dbReference>
<dbReference type="PROSITE" id="PS51335">
    <property type="entry name" value="ELMO"/>
    <property type="match status" value="1"/>
</dbReference>
<dbReference type="EMBL" id="CVQI01016958">
    <property type="protein sequence ID" value="CRK24931.1"/>
    <property type="molecule type" value="Genomic_DNA"/>
</dbReference>
<reference evidence="3" key="1">
    <citation type="submission" date="2015-05" db="EMBL/GenBank/DDBJ databases">
        <authorList>
            <person name="Fogelqvist Johan"/>
        </authorList>
    </citation>
    <scope>NUCLEOTIDE SEQUENCE [LARGE SCALE GENOMIC DNA]</scope>
</reference>
<evidence type="ECO:0000259" key="1">
    <source>
        <dbReference type="PROSITE" id="PS51335"/>
    </source>
</evidence>
<dbReference type="GO" id="GO:0005886">
    <property type="term" value="C:plasma membrane"/>
    <property type="evidence" value="ECO:0007669"/>
    <property type="project" value="TreeGrafter"/>
</dbReference>
<evidence type="ECO:0000313" key="2">
    <source>
        <dbReference type="EMBL" id="CRK24931.1"/>
    </source>
</evidence>
<dbReference type="PANTHER" id="PTHR12771:SF56">
    <property type="entry name" value="CED-12"/>
    <property type="match status" value="1"/>
</dbReference>
<dbReference type="InterPro" id="IPR050868">
    <property type="entry name" value="ELMO_domain-containing"/>
</dbReference>
<dbReference type="PANTHER" id="PTHR12771">
    <property type="entry name" value="ENGULFMENT AND CELL MOTILITY"/>
    <property type="match status" value="1"/>
</dbReference>
<protein>
    <recommendedName>
        <fullName evidence="1">ELMO domain-containing protein</fullName>
    </recommendedName>
</protein>
<evidence type="ECO:0000313" key="3">
    <source>
        <dbReference type="Proteomes" id="UP000045706"/>
    </source>
</evidence>
<proteinExistence type="predicted"/>
<feature type="domain" description="ELMO" evidence="1">
    <location>
        <begin position="1"/>
        <end position="121"/>
    </location>
</feature>
<name>A0A0G4LS69_VERLO</name>
<dbReference type="AlphaFoldDB" id="A0A0G4LS69"/>
<dbReference type="Proteomes" id="UP000045706">
    <property type="component" value="Unassembled WGS sequence"/>
</dbReference>
<organism evidence="2 3">
    <name type="scientific">Verticillium longisporum</name>
    <name type="common">Verticillium dahliae var. longisporum</name>
    <dbReference type="NCBI Taxonomy" id="100787"/>
    <lineage>
        <taxon>Eukaryota</taxon>
        <taxon>Fungi</taxon>
        <taxon>Dikarya</taxon>
        <taxon>Ascomycota</taxon>
        <taxon>Pezizomycotina</taxon>
        <taxon>Sordariomycetes</taxon>
        <taxon>Hypocreomycetidae</taxon>
        <taxon>Glomerellales</taxon>
        <taxon>Plectosphaerellaceae</taxon>
        <taxon>Verticillium</taxon>
    </lineage>
</organism>
<feature type="non-terminal residue" evidence="2">
    <location>
        <position position="167"/>
    </location>
</feature>